<sequence length="392" mass="43334">MSRYTDIDRNAPQILTTISSTHPLPVVDWQTINQSAPAPLAIVSGELPKADMILVTWTSAEWSALDHVMLNSADKRYPDDTEWRNNWFGYAENQEISPYCESPENAPIFYFQLVGIKGADQQQQRVLLVKSQVHLAHPPWISGLEAMIDVLLEHVGAKRIMSTGTAGGGALSDMLGAAIVTNKARILLAKPENESCDYNHQTFTCTRWFPSTSLYASTQGSLMMAMDHVWNATTISDAISELNQDPQNDQSADQPTYTYEDLINAPLNPANLKQAQIKVAKGQPLLTTDFYFIEGEEPSDPYCFLEMDDAVVAHQAEKAGVDYAFIRNVSDPIVVTHTAQGEPIPDAVRGNWSGIIYKRCGFYSSFNSVLMCWAAIAGNSEYEGEGEGGKRK</sequence>
<accession>A0ABT5QMG3</accession>
<evidence type="ECO:0000313" key="1">
    <source>
        <dbReference type="EMBL" id="MDD1781665.1"/>
    </source>
</evidence>
<dbReference type="SUPFAM" id="SSF53167">
    <property type="entry name" value="Purine and uridine phosphorylases"/>
    <property type="match status" value="1"/>
</dbReference>
<evidence type="ECO:0000313" key="2">
    <source>
        <dbReference type="Proteomes" id="UP001149821"/>
    </source>
</evidence>
<organism evidence="1 2">
    <name type="scientific">Enterovibrio qingdaonensis</name>
    <dbReference type="NCBI Taxonomy" id="2899818"/>
    <lineage>
        <taxon>Bacteria</taxon>
        <taxon>Pseudomonadati</taxon>
        <taxon>Pseudomonadota</taxon>
        <taxon>Gammaproteobacteria</taxon>
        <taxon>Vibrionales</taxon>
        <taxon>Vibrionaceae</taxon>
        <taxon>Enterovibrio</taxon>
    </lineage>
</organism>
<evidence type="ECO:0008006" key="3">
    <source>
        <dbReference type="Google" id="ProtNLM"/>
    </source>
</evidence>
<dbReference type="Proteomes" id="UP001149821">
    <property type="component" value="Unassembled WGS sequence"/>
</dbReference>
<reference evidence="1" key="1">
    <citation type="submission" date="2021-12" db="EMBL/GenBank/DDBJ databases">
        <title>Enterovibrio ZSDZ35 sp. nov. and Enterovibrio ZSDZ42 sp. nov., isolated from coastal seawater in Qingdao.</title>
        <authorList>
            <person name="Zhang P."/>
        </authorList>
    </citation>
    <scope>NUCLEOTIDE SEQUENCE</scope>
    <source>
        <strain evidence="1">ZSDZ35</strain>
    </source>
</reference>
<name>A0ABT5QMG3_9GAMM</name>
<dbReference type="EMBL" id="JAJUBB010000006">
    <property type="protein sequence ID" value="MDD1781665.1"/>
    <property type="molecule type" value="Genomic_DNA"/>
</dbReference>
<keyword evidence="2" id="KW-1185">Reference proteome</keyword>
<comment type="caution">
    <text evidence="1">The sequence shown here is derived from an EMBL/GenBank/DDBJ whole genome shotgun (WGS) entry which is preliminary data.</text>
</comment>
<protein>
    <recommendedName>
        <fullName evidence="3">Nucleoside phosphorylase domain-containing protein</fullName>
    </recommendedName>
</protein>
<dbReference type="InterPro" id="IPR035994">
    <property type="entry name" value="Nucleoside_phosphorylase_sf"/>
</dbReference>
<proteinExistence type="predicted"/>
<dbReference type="RefSeq" id="WP_274142130.1">
    <property type="nucleotide sequence ID" value="NZ_JAJUBB010000006.1"/>
</dbReference>
<gene>
    <name evidence="1" type="ORF">LRP49_10710</name>
</gene>